<sequence>MDLLSTVAWCFCIFLGFLLFTSWKTHQKRQRLPPGPTPLPFLGTLRKIKPHLLYETFKELRKEYGPVFTIWMGSAPVVVLCDYDTVKDALVNHAEEFSGRHTLKSSEKVIGSYGIVNNNGAEWQTLRRFAITTLRNFGMGKRSMEERVQEEALHLIKVMKNTDGKAFDPMIPLQSAVANVICLVMFGERFDYNDQKFLQILHIIDQHFIFIRSFIGQLYNAIPSIMNYLPGPHHRILEESRSLITFIQEKIDSHQQTLNSESPRDFIDCFLMKANKNEPGFRNDNLVASTFDMFIAGTETTTGSLQYSLLVMVKYPHIQSKVQQEIDDVVGLSHPPSIQDRVKMAYTNAVILEIQRFVDIVPMALPHSMTQDTEFYGYSIPKGTKVIPILTSVLHDPKQWETPEEFNPAHFLDEKGALRNRAAFMPFSAGKRLCPGEGLARMEIFLFLTALLQKFTFHSVADPASLDIADLRRAFRRTGLSFQLSAVPRQVAQV</sequence>
<evidence type="ECO:0000256" key="12">
    <source>
        <dbReference type="ARBA" id="ARBA00023136"/>
    </source>
</evidence>
<keyword evidence="11 14" id="KW-0503">Monooxygenase</keyword>
<reference evidence="16" key="1">
    <citation type="journal article" date="2022" name="bioRxiv">
        <title>Sequencing and chromosome-scale assembly of the giantPleurodeles waltlgenome.</title>
        <authorList>
            <person name="Brown T."/>
            <person name="Elewa A."/>
            <person name="Iarovenko S."/>
            <person name="Subramanian E."/>
            <person name="Araus A.J."/>
            <person name="Petzold A."/>
            <person name="Susuki M."/>
            <person name="Suzuki K.-i.T."/>
            <person name="Hayashi T."/>
            <person name="Toyoda A."/>
            <person name="Oliveira C."/>
            <person name="Osipova E."/>
            <person name="Leigh N.D."/>
            <person name="Simon A."/>
            <person name="Yun M.H."/>
        </authorList>
    </citation>
    <scope>NUCLEOTIDE SEQUENCE</scope>
    <source>
        <strain evidence="16">20211129_DDA</strain>
        <tissue evidence="16">Liver</tissue>
    </source>
</reference>
<organism evidence="16 17">
    <name type="scientific">Pleurodeles waltl</name>
    <name type="common">Iberian ribbed newt</name>
    <dbReference type="NCBI Taxonomy" id="8319"/>
    <lineage>
        <taxon>Eukaryota</taxon>
        <taxon>Metazoa</taxon>
        <taxon>Chordata</taxon>
        <taxon>Craniata</taxon>
        <taxon>Vertebrata</taxon>
        <taxon>Euteleostomi</taxon>
        <taxon>Amphibia</taxon>
        <taxon>Batrachia</taxon>
        <taxon>Caudata</taxon>
        <taxon>Salamandroidea</taxon>
        <taxon>Salamandridae</taxon>
        <taxon>Pleurodelinae</taxon>
        <taxon>Pleurodeles</taxon>
    </lineage>
</organism>
<evidence type="ECO:0000256" key="4">
    <source>
        <dbReference type="ARBA" id="ARBA00010617"/>
    </source>
</evidence>
<keyword evidence="15" id="KW-1133">Transmembrane helix</keyword>
<evidence type="ECO:0000256" key="10">
    <source>
        <dbReference type="ARBA" id="ARBA00023004"/>
    </source>
</evidence>
<keyword evidence="7" id="KW-0256">Endoplasmic reticulum</keyword>
<dbReference type="Proteomes" id="UP001066276">
    <property type="component" value="Chromosome 9"/>
</dbReference>
<dbReference type="InterPro" id="IPR002401">
    <property type="entry name" value="Cyt_P450_E_grp-I"/>
</dbReference>
<comment type="similarity">
    <text evidence="4 14">Belongs to the cytochrome P450 family.</text>
</comment>
<comment type="subcellular location">
    <subcellularLocation>
        <location evidence="3">Endoplasmic reticulum membrane</location>
        <topology evidence="3">Peripheral membrane protein</topology>
    </subcellularLocation>
    <subcellularLocation>
        <location evidence="2">Microsome membrane</location>
        <topology evidence="2">Peripheral membrane protein</topology>
    </subcellularLocation>
</comment>
<evidence type="ECO:0000256" key="5">
    <source>
        <dbReference type="ARBA" id="ARBA00022617"/>
    </source>
</evidence>
<dbReference type="PRINTS" id="PR01685">
    <property type="entry name" value="EP450ICYP2B"/>
</dbReference>
<dbReference type="GO" id="GO:0005789">
    <property type="term" value="C:endoplasmic reticulum membrane"/>
    <property type="evidence" value="ECO:0007669"/>
    <property type="project" value="UniProtKB-SubCell"/>
</dbReference>
<dbReference type="InterPro" id="IPR001128">
    <property type="entry name" value="Cyt_P450"/>
</dbReference>
<gene>
    <name evidence="16" type="ORF">NDU88_006258</name>
</gene>
<feature type="transmembrane region" description="Helical" evidence="15">
    <location>
        <begin position="6"/>
        <end position="23"/>
    </location>
</feature>
<evidence type="ECO:0000256" key="2">
    <source>
        <dbReference type="ARBA" id="ARBA00004174"/>
    </source>
</evidence>
<dbReference type="FunFam" id="1.10.630.10:FF:000004">
    <property type="entry name" value="cytochrome P450 2D15 isoform X1"/>
    <property type="match status" value="1"/>
</dbReference>
<dbReference type="EMBL" id="JANPWB010000013">
    <property type="protein sequence ID" value="KAJ1108888.1"/>
    <property type="molecule type" value="Genomic_DNA"/>
</dbReference>
<keyword evidence="15" id="KW-0812">Transmembrane</keyword>
<dbReference type="Gene3D" id="1.10.630.10">
    <property type="entry name" value="Cytochrome P450"/>
    <property type="match status" value="1"/>
</dbReference>
<proteinExistence type="inferred from homology"/>
<keyword evidence="10 13" id="KW-0408">Iron</keyword>
<dbReference type="SUPFAM" id="SSF48264">
    <property type="entry name" value="Cytochrome P450"/>
    <property type="match status" value="1"/>
</dbReference>
<keyword evidence="17" id="KW-1185">Reference proteome</keyword>
<keyword evidence="5 13" id="KW-0349">Heme</keyword>
<dbReference type="PRINTS" id="PR00385">
    <property type="entry name" value="P450"/>
</dbReference>
<protein>
    <submittedName>
        <fullName evidence="16">Uncharacterized protein</fullName>
    </submittedName>
</protein>
<dbReference type="PANTHER" id="PTHR24300">
    <property type="entry name" value="CYTOCHROME P450 508A4-RELATED"/>
    <property type="match status" value="1"/>
</dbReference>
<dbReference type="GO" id="GO:0006805">
    <property type="term" value="P:xenobiotic metabolic process"/>
    <property type="evidence" value="ECO:0007669"/>
    <property type="project" value="TreeGrafter"/>
</dbReference>
<dbReference type="PRINTS" id="PR00463">
    <property type="entry name" value="EP450I"/>
</dbReference>
<dbReference type="GO" id="GO:0019373">
    <property type="term" value="P:epoxygenase P450 pathway"/>
    <property type="evidence" value="ECO:0007669"/>
    <property type="project" value="TreeGrafter"/>
</dbReference>
<dbReference type="InterPro" id="IPR050182">
    <property type="entry name" value="Cytochrome_P450_fam2"/>
</dbReference>
<evidence type="ECO:0000256" key="9">
    <source>
        <dbReference type="ARBA" id="ARBA00023002"/>
    </source>
</evidence>
<evidence type="ECO:0000313" key="17">
    <source>
        <dbReference type="Proteomes" id="UP001066276"/>
    </source>
</evidence>
<dbReference type="InterPro" id="IPR008068">
    <property type="entry name" value="Cyt_P450_E_grp-I_CYP2B-like"/>
</dbReference>
<evidence type="ECO:0000313" key="16">
    <source>
        <dbReference type="EMBL" id="KAJ1108888.1"/>
    </source>
</evidence>
<evidence type="ECO:0000256" key="14">
    <source>
        <dbReference type="RuleBase" id="RU000461"/>
    </source>
</evidence>
<dbReference type="Pfam" id="PF00067">
    <property type="entry name" value="p450"/>
    <property type="match status" value="1"/>
</dbReference>
<keyword evidence="12 15" id="KW-0472">Membrane</keyword>
<dbReference type="GO" id="GO:0016712">
    <property type="term" value="F:oxidoreductase activity, acting on paired donors, with incorporation or reduction of molecular oxygen, reduced flavin or flavoprotein as one donor, and incorporation of one atom of oxygen"/>
    <property type="evidence" value="ECO:0007669"/>
    <property type="project" value="InterPro"/>
</dbReference>
<dbReference type="CDD" id="cd11026">
    <property type="entry name" value="CYP2"/>
    <property type="match status" value="1"/>
</dbReference>
<dbReference type="InterPro" id="IPR017972">
    <property type="entry name" value="Cyt_P450_CS"/>
</dbReference>
<evidence type="ECO:0000256" key="13">
    <source>
        <dbReference type="PIRSR" id="PIRSR602401-1"/>
    </source>
</evidence>
<evidence type="ECO:0000256" key="6">
    <source>
        <dbReference type="ARBA" id="ARBA00022723"/>
    </source>
</evidence>
<keyword evidence="9 14" id="KW-0560">Oxidoreductase</keyword>
<dbReference type="InterPro" id="IPR036396">
    <property type="entry name" value="Cyt_P450_sf"/>
</dbReference>
<dbReference type="PANTHER" id="PTHR24300:SF389">
    <property type="entry name" value="CYTOCHROME P450 2C20"/>
    <property type="match status" value="1"/>
</dbReference>
<dbReference type="GO" id="GO:0008392">
    <property type="term" value="F:arachidonate epoxygenase activity"/>
    <property type="evidence" value="ECO:0007669"/>
    <property type="project" value="TreeGrafter"/>
</dbReference>
<comment type="caution">
    <text evidence="16">The sequence shown here is derived from an EMBL/GenBank/DDBJ whole genome shotgun (WGS) entry which is preliminary data.</text>
</comment>
<keyword evidence="6 13" id="KW-0479">Metal-binding</keyword>
<evidence type="ECO:0000256" key="3">
    <source>
        <dbReference type="ARBA" id="ARBA00004406"/>
    </source>
</evidence>
<accession>A0AAV7N3I9</accession>
<evidence type="ECO:0000256" key="8">
    <source>
        <dbReference type="ARBA" id="ARBA00022848"/>
    </source>
</evidence>
<name>A0AAV7N3I9_PLEWA</name>
<keyword evidence="8" id="KW-0492">Microsome</keyword>
<dbReference type="PROSITE" id="PS00086">
    <property type="entry name" value="CYTOCHROME_P450"/>
    <property type="match status" value="1"/>
</dbReference>
<dbReference type="AlphaFoldDB" id="A0AAV7N3I9"/>
<evidence type="ECO:0000256" key="15">
    <source>
        <dbReference type="SAM" id="Phobius"/>
    </source>
</evidence>
<evidence type="ECO:0000256" key="7">
    <source>
        <dbReference type="ARBA" id="ARBA00022824"/>
    </source>
</evidence>
<evidence type="ECO:0000256" key="11">
    <source>
        <dbReference type="ARBA" id="ARBA00023033"/>
    </source>
</evidence>
<comment type="cofactor">
    <cofactor evidence="1 13">
        <name>heme</name>
        <dbReference type="ChEBI" id="CHEBI:30413"/>
    </cofactor>
</comment>
<evidence type="ECO:0000256" key="1">
    <source>
        <dbReference type="ARBA" id="ARBA00001971"/>
    </source>
</evidence>
<dbReference type="GO" id="GO:0005506">
    <property type="term" value="F:iron ion binding"/>
    <property type="evidence" value="ECO:0007669"/>
    <property type="project" value="InterPro"/>
</dbReference>
<dbReference type="GO" id="GO:0020037">
    <property type="term" value="F:heme binding"/>
    <property type="evidence" value="ECO:0007669"/>
    <property type="project" value="InterPro"/>
</dbReference>
<feature type="binding site" description="axial binding residue" evidence="13">
    <location>
        <position position="434"/>
    </location>
    <ligand>
        <name>heme</name>
        <dbReference type="ChEBI" id="CHEBI:30413"/>
    </ligand>
    <ligandPart>
        <name>Fe</name>
        <dbReference type="ChEBI" id="CHEBI:18248"/>
    </ligandPart>
</feature>